<keyword evidence="3" id="KW-0444">Lipid biosynthesis</keyword>
<dbReference type="InterPro" id="IPR013815">
    <property type="entry name" value="ATP_grasp_subdomain_1"/>
</dbReference>
<evidence type="ECO:0000256" key="9">
    <source>
        <dbReference type="ARBA" id="ARBA00023160"/>
    </source>
</evidence>
<dbReference type="Pfam" id="PF08326">
    <property type="entry name" value="ACC_central"/>
    <property type="match status" value="2"/>
</dbReference>
<dbReference type="Pfam" id="PF02786">
    <property type="entry name" value="CPSase_L_D2"/>
    <property type="match status" value="1"/>
</dbReference>
<dbReference type="Pfam" id="PF02785">
    <property type="entry name" value="Biotin_carb_C"/>
    <property type="match status" value="1"/>
</dbReference>
<dbReference type="Gene3D" id="3.40.50.20">
    <property type="match status" value="1"/>
</dbReference>
<dbReference type="InterPro" id="IPR013537">
    <property type="entry name" value="AcCoA_COase_cen"/>
</dbReference>
<comment type="cofactor">
    <cofactor evidence="1">
        <name>biotin</name>
        <dbReference type="ChEBI" id="CHEBI:57586"/>
    </cofactor>
</comment>
<evidence type="ECO:0000256" key="13">
    <source>
        <dbReference type="ARBA" id="ARBA00048600"/>
    </source>
</evidence>
<dbReference type="GO" id="GO:0005739">
    <property type="term" value="C:mitochondrion"/>
    <property type="evidence" value="ECO:0007669"/>
    <property type="project" value="TreeGrafter"/>
</dbReference>
<keyword evidence="5 14" id="KW-0547">Nucleotide-binding</keyword>
<dbReference type="Gene3D" id="3.30.470.20">
    <property type="entry name" value="ATP-grasp fold, B domain"/>
    <property type="match status" value="1"/>
</dbReference>
<dbReference type="GO" id="GO:0006633">
    <property type="term" value="P:fatty acid biosynthetic process"/>
    <property type="evidence" value="ECO:0007669"/>
    <property type="project" value="UniProtKB-KW"/>
</dbReference>
<keyword evidence="6" id="KW-0276">Fatty acid metabolism</keyword>
<evidence type="ECO:0000259" key="17">
    <source>
        <dbReference type="PROSITE" id="PS50979"/>
    </source>
</evidence>
<dbReference type="FunFam" id="2.40.50.100:FF:000005">
    <property type="entry name" value="Acetyl-CoA carboxylase 1"/>
    <property type="match status" value="1"/>
</dbReference>
<dbReference type="PANTHER" id="PTHR45728">
    <property type="entry name" value="ACETYL-COA CARBOXYLASE, ISOFORM A"/>
    <property type="match status" value="1"/>
</dbReference>
<evidence type="ECO:0000259" key="15">
    <source>
        <dbReference type="PROSITE" id="PS50968"/>
    </source>
</evidence>
<evidence type="ECO:0000256" key="5">
    <source>
        <dbReference type="ARBA" id="ARBA00022741"/>
    </source>
</evidence>
<dbReference type="SUPFAM" id="SSF52440">
    <property type="entry name" value="PreATP-grasp domain"/>
    <property type="match status" value="1"/>
</dbReference>
<keyword evidence="10" id="KW-0092">Biotin</keyword>
<dbReference type="InterPro" id="IPR016185">
    <property type="entry name" value="PreATP-grasp_dom_sf"/>
</dbReference>
<dbReference type="CDD" id="cd06850">
    <property type="entry name" value="biotinyl_domain"/>
    <property type="match status" value="1"/>
</dbReference>
<dbReference type="FunFam" id="3.40.50.20:FF:000005">
    <property type="entry name" value="acetyl-CoA carboxylase isoform X2"/>
    <property type="match status" value="1"/>
</dbReference>
<evidence type="ECO:0000313" key="21">
    <source>
        <dbReference type="Proteomes" id="UP000290809"/>
    </source>
</evidence>
<sequence length="2971" mass="337253">MYRPSSNSKVRFSSPEDFVRKSGGVRIIEKILIANNGIAAVKCMRSLRKWSYATFGSSDVLRFVCMATPEDIQANAEYIKMANKMVLVPGGSNVNNYANVELILQTAVTNEVDAVWAGWGHASENPQLPDVLSKHNIAFLGPSHQAMWTLGDKVASTILAQSAHVPTLPWSGSETVDNLTLNMVKSTGLPQRSSSVYSRLISEDLYRSGCVTDLSSCLKCADKIGYPVMIKASAGGGGKGIRKALTSADIERFFPQVQAEVPGSPIFVMKCATSVRHLEVQILCDIYGQAISMFGRDCSVQRRHQKIIEEAPIIVAPKEIIEKMEQAAVRLCKLVSYVSAGTVEYLYDPDSNQFYFLELNPRLQVEHPCTEVVAEVNLPACQLQIAMGIPLHRIKDIRELYLASPWSDSIIDFNDSIINRRPPSCYVIAARITSEDPDEGFKPRPGGVRELNFRSNQSVWGYFSVSSAGGIHEFADSQFGHIFSAGENREHARENMVLALKELSIRGDFRTTVEYLIKVMESEAFMNHKINTEWLDARIAQNDQVEKPDILLGVICTALHIADNCLKQLFLNYELHLERGQFLPSKTLTNSVDVTLVSDSTKYDVKVLRTGPSNFSLICCDTVLDFEVHRVPGDGLLICHEAASYMTYCHEESQGYRTVLRTGPSNFSLICCDTVLDFEVHRVPGDGLLICHEAASYMTYCHEESQGYRTVINNRTMMLCKETDPTVLRSHSAGKLLQYCVTEGSHVCANEVYALIEVMKMIFELRVPTSGIITLKRIPGAILEPGTELARIELDESSQLKPLQIFNGPFTLPTEYSSDISQPSSSSSSSYSRKLLFLPQSNMVYSSTNNIYQSSTQSIEEIKSNIPQHLINNWKCLNTKSNCLIDSLSSNNNGISTGSNDDSLCMLTNSLSSNSASSTTNGKLHLQFTQLLASLEQILFGYCLCEPYFIHCHNVRTYFIWTKDTLAHLKGQLPSNMEKSLRHHAKLYADQATSVLANFPSEAILQITDEYLKQINPGQSTDCSVLEFQRITQRLIDLAERYKHGLRGHTVRVISQLFMGYVVIEKHFQHGSTLWGNAPKSGICPGENTIIEDDLLNTFTYHLVPFNFRNLIQPNSITDIVSVIFSHRQLTMKNVLIINLIHSLTERRELCMTDHLQSCLKALTELGGSRNSKVALAARQLLISVQTPSYELRRNQVESIFLSAVDTFGQQVHPELLLQLINSETVIFDILTDFFYHPNHAVASAALEVYIRRSYTAYELTGVHHFQLSCGSSFFTFRFLLPNEFVSNSSSVHNRRPSDYQRNHNLEHSIDSPIVENIPTYHISSTLFNVNNSDSQHYTISSDTISITNHKSTMMNNFQSMIDIDTTPLSGERMGACKEAKSIHTSLSEPIFDYSRQFTSDIVHQKSQNNHNHNNISNNETKLISFQDPPYHTTDPQREPIHILNIALRQSTYRYIQPTRILSSSNDDTSVSSKSRPSGFTKNSLLLPDSVINETSDVTHLEEFCSRHVDQLRASGIRRITFLVVKTLRYVNGIMYSFNSSYHTRLINECLSTKPFQVMLTISKIVMIVEDRVYRHLEPALAFQLELNRMKNYNLEHLPTLNRRMHLYLGCSKINGRKDVVDYRFFVRCIIRHADLVSREASFEYLQSEAEQILLEAMDALDLASGHPDASRTMGNHIFLNFVPVLLLEDINRLKSTIRKVVMRYARRFLRLRVSQVEDRVYRHLEPALAFQLELNRMKNYNLEHLPTLNRRMHLYLGCSKINGRKDVVDYRFFVRCIIRHADLVSREASFEYLQSEAEQILLEAMDALDLASGHPDASRTMGNHIFLNFVPVLLLEDINRLKSTIRKVVMRYARRFLRLRVSQAELKLHIRFHASDPIVPIRVMLRDEHGYDLGLDVYREILDPITGIYILQSISPPNGKLNGHPAVTVHENKDFFEVKRFQNMTIEFMGCLHLNNTYIYVDDVSLLAQALTGVWQSYCPYRNQKHHNHIRNDSLDKPISYLTNNNNNALSKFHNLIPLNIPENLIITCTELSLDKHETPSGRPIIVIANDATVKAGSFGPAEDLTFHRASQLARHYGIPRIYLASNTGARIKIAEDIKSVFNIAWIDAEHPEKGYKYLYLTPDDYYRFKYDESVNCEKIEENGEIRFKIIDIIGKEYDMSAENLRGSAMIAGETSAAYDDIFTITIVTNRAIGIGAYLTRLGQRVIQIFFCSDFIVSSKLQVNNSHIILTGAMALNKLLGREVYSSNSQLGGVQVMATNGVSHLVASDELSALQLAIEWLSYIPQHPNETFSVLYKPVQIEPGHNFNRNNLAKIEISSQLKVHQPKVNKRTDFYLPFDPIDRIVEYIPSRDRPNDDPRWMFTGIMSSHFEAFCKSSNKQSSSSDQQFENANTDHWISGFFDWGTWQETLSSWAAGVVTGRARLGGIPCGVITAETRSVVCRVPADPANLSSEAQIVNQAGQVWYPDSAYKTAQAIADLSREHLPLFIFANWRGFSGGMKDMYDQVLKFGSMIIDSLRRYTKPVFVYLPPNSQLRGGAWVVVDPAINPDFMEMYADPISSRAGVLEPEGTVEIKYRQKDLIDTINRLDDSCKLLLKELNHLNEHTNNLSMNNDPEYSTKLLNISIEEHRQQLRTALESRQQELLPFYQQVACKFADLHDTPGRLLARKLVHRLVDWSSSRSFFYTRLRRRLLELSALNLINGVLSNSSDQYPIDMKYTTTNHNVPVLNFNCETNKSKEISLKEEEEMVSKQSPVSKLLRVESNHRIRFDSESLTQTVTTNDLPNNSDGRYSLSTTTLKSTVCKWFIEALNNTHSNANDYDIWDNNDLLIGNWLANELNCNELCELATIETIEELYSTDLFIHCLSFTSVNHFHRNNHNINLQLFNKNIIQTKIQQLRQVYFMEHMKQSLIHSSQLSSNELTTLFQTVLTSSERYHLAKLLLSDSTLKIDDHINNNHNHNDDDDNKQNVND</sequence>
<evidence type="ECO:0000256" key="14">
    <source>
        <dbReference type="PROSITE-ProRule" id="PRU00409"/>
    </source>
</evidence>
<feature type="domain" description="CoA carboxyltransferase C-terminal" evidence="19">
    <location>
        <begin position="2341"/>
        <end position="2703"/>
    </location>
</feature>
<keyword evidence="7 14" id="KW-0067">ATP-binding</keyword>
<dbReference type="InterPro" id="IPR005482">
    <property type="entry name" value="Biotin_COase_C"/>
</dbReference>
<dbReference type="InterPro" id="IPR011053">
    <property type="entry name" value="Single_hybrid_motif"/>
</dbReference>
<dbReference type="InterPro" id="IPR011761">
    <property type="entry name" value="ATP-grasp"/>
</dbReference>
<feature type="domain" description="CoA carboxyltransferase N-terminal" evidence="18">
    <location>
        <begin position="2043"/>
        <end position="2297"/>
    </location>
</feature>
<comment type="caution">
    <text evidence="20">The sequence shown here is derived from an EMBL/GenBank/DDBJ whole genome shotgun (WGS) entry which is preliminary data.</text>
</comment>
<evidence type="ECO:0000256" key="6">
    <source>
        <dbReference type="ARBA" id="ARBA00022832"/>
    </source>
</evidence>
<dbReference type="PROSITE" id="PS00867">
    <property type="entry name" value="CPSASE_2"/>
    <property type="match status" value="1"/>
</dbReference>
<dbReference type="PROSITE" id="PS50979">
    <property type="entry name" value="BC"/>
    <property type="match status" value="1"/>
</dbReference>
<dbReference type="GO" id="GO:0046872">
    <property type="term" value="F:metal ion binding"/>
    <property type="evidence" value="ECO:0007669"/>
    <property type="project" value="InterPro"/>
</dbReference>
<feature type="domain" description="Biotin carboxylation" evidence="17">
    <location>
        <begin position="27"/>
        <end position="540"/>
    </location>
</feature>
<dbReference type="GO" id="GO:0004075">
    <property type="term" value="F:biotin carboxylase activity"/>
    <property type="evidence" value="ECO:0007669"/>
    <property type="project" value="UniProtKB-EC"/>
</dbReference>
<dbReference type="InterPro" id="IPR034733">
    <property type="entry name" value="AcCoA_carboxyl_beta"/>
</dbReference>
<dbReference type="FunFam" id="2.40.460.10:FF:000001">
    <property type="entry name" value="Acetyl-CoA carboxylase 1"/>
    <property type="match status" value="1"/>
</dbReference>
<dbReference type="SUPFAM" id="SSF51230">
    <property type="entry name" value="Single hybrid motif"/>
    <property type="match status" value="1"/>
</dbReference>
<gene>
    <name evidence="20" type="ORF">DC041_0011910</name>
</gene>
<dbReference type="Gene3D" id="2.40.50.100">
    <property type="match status" value="1"/>
</dbReference>
<dbReference type="UniPathway" id="UPA00655">
    <property type="reaction ID" value="UER00711"/>
</dbReference>
<comment type="catalytic activity">
    <reaction evidence="13">
        <text>N(6)-biotinyl-L-lysyl-[protein] + hydrogencarbonate + ATP = N(6)-carboxybiotinyl-L-lysyl-[protein] + ADP + phosphate + H(+)</text>
        <dbReference type="Rhea" id="RHEA:13501"/>
        <dbReference type="Rhea" id="RHEA-COMP:10505"/>
        <dbReference type="Rhea" id="RHEA-COMP:10506"/>
        <dbReference type="ChEBI" id="CHEBI:15378"/>
        <dbReference type="ChEBI" id="CHEBI:17544"/>
        <dbReference type="ChEBI" id="CHEBI:30616"/>
        <dbReference type="ChEBI" id="CHEBI:43474"/>
        <dbReference type="ChEBI" id="CHEBI:83144"/>
        <dbReference type="ChEBI" id="CHEBI:83145"/>
        <dbReference type="ChEBI" id="CHEBI:456216"/>
        <dbReference type="EC" id="6.3.4.14"/>
    </reaction>
</comment>
<dbReference type="Pfam" id="PF00289">
    <property type="entry name" value="Biotin_carb_N"/>
    <property type="match status" value="1"/>
</dbReference>
<comment type="pathway">
    <text evidence="2">Lipid metabolism; malonyl-CoA biosynthesis; malonyl-CoA from acetyl-CoA: step 1/1.</text>
</comment>
<dbReference type="InterPro" id="IPR029045">
    <property type="entry name" value="ClpP/crotonase-like_dom_sf"/>
</dbReference>
<evidence type="ECO:0000259" key="19">
    <source>
        <dbReference type="PROSITE" id="PS50989"/>
    </source>
</evidence>
<dbReference type="InterPro" id="IPR049076">
    <property type="entry name" value="ACCA"/>
</dbReference>
<dbReference type="InterPro" id="IPR011054">
    <property type="entry name" value="Rudment_hybrid_motif"/>
</dbReference>
<dbReference type="PROSITE" id="PS50968">
    <property type="entry name" value="BIOTINYL_LIPOYL"/>
    <property type="match status" value="1"/>
</dbReference>
<dbReference type="InterPro" id="IPR011764">
    <property type="entry name" value="Biotin_carboxylation_dom"/>
</dbReference>
<dbReference type="PROSITE" id="PS50989">
    <property type="entry name" value="COA_CT_CTER"/>
    <property type="match status" value="1"/>
</dbReference>
<dbReference type="PANTHER" id="PTHR45728:SF3">
    <property type="entry name" value="ACETYL-COA CARBOXYLASE"/>
    <property type="match status" value="1"/>
</dbReference>
<evidence type="ECO:0000256" key="3">
    <source>
        <dbReference type="ARBA" id="ARBA00022516"/>
    </source>
</evidence>
<dbReference type="InterPro" id="IPR001882">
    <property type="entry name" value="Biotin_BS"/>
</dbReference>
<keyword evidence="9" id="KW-0275">Fatty acid biosynthesis</keyword>
<dbReference type="EMBL" id="QMKO01002096">
    <property type="protein sequence ID" value="RTG84813.1"/>
    <property type="molecule type" value="Genomic_DNA"/>
</dbReference>
<organism evidence="20 21">
    <name type="scientific">Schistosoma bovis</name>
    <name type="common">Blood fluke</name>
    <dbReference type="NCBI Taxonomy" id="6184"/>
    <lineage>
        <taxon>Eukaryota</taxon>
        <taxon>Metazoa</taxon>
        <taxon>Spiralia</taxon>
        <taxon>Lophotrochozoa</taxon>
        <taxon>Platyhelminthes</taxon>
        <taxon>Trematoda</taxon>
        <taxon>Digenea</taxon>
        <taxon>Strigeidida</taxon>
        <taxon>Schistosomatoidea</taxon>
        <taxon>Schistosomatidae</taxon>
        <taxon>Schistosoma</taxon>
    </lineage>
</organism>
<comment type="catalytic activity">
    <reaction evidence="12">
        <text>hydrogencarbonate + acetyl-CoA + ATP = malonyl-CoA + ADP + phosphate + H(+)</text>
        <dbReference type="Rhea" id="RHEA:11308"/>
        <dbReference type="ChEBI" id="CHEBI:15378"/>
        <dbReference type="ChEBI" id="CHEBI:17544"/>
        <dbReference type="ChEBI" id="CHEBI:30616"/>
        <dbReference type="ChEBI" id="CHEBI:43474"/>
        <dbReference type="ChEBI" id="CHEBI:57288"/>
        <dbReference type="ChEBI" id="CHEBI:57384"/>
        <dbReference type="ChEBI" id="CHEBI:456216"/>
        <dbReference type="EC" id="6.4.1.2"/>
    </reaction>
</comment>
<evidence type="ECO:0000256" key="2">
    <source>
        <dbReference type="ARBA" id="ARBA00004956"/>
    </source>
</evidence>
<dbReference type="Pfam" id="PF01039">
    <property type="entry name" value="Carboxyl_trans"/>
    <property type="match status" value="1"/>
</dbReference>
<evidence type="ECO:0000256" key="1">
    <source>
        <dbReference type="ARBA" id="ARBA00001953"/>
    </source>
</evidence>
<name>A0A430QAV7_SCHBO</name>
<dbReference type="GO" id="GO:0003989">
    <property type="term" value="F:acetyl-CoA carboxylase activity"/>
    <property type="evidence" value="ECO:0007669"/>
    <property type="project" value="UniProtKB-EC"/>
</dbReference>
<dbReference type="SUPFAM" id="SSF56059">
    <property type="entry name" value="Glutathione synthetase ATP-binding domain-like"/>
    <property type="match status" value="1"/>
</dbReference>
<dbReference type="STRING" id="6184.A0A430QAV7"/>
<dbReference type="InterPro" id="IPR005479">
    <property type="entry name" value="CPAse_ATP-bd"/>
</dbReference>
<dbReference type="InterPro" id="IPR011763">
    <property type="entry name" value="COA_CT_C"/>
</dbReference>
<dbReference type="GO" id="GO:2001295">
    <property type="term" value="P:malonyl-CoA biosynthetic process"/>
    <property type="evidence" value="ECO:0007669"/>
    <property type="project" value="UniProtKB-UniPathway"/>
</dbReference>
<evidence type="ECO:0000256" key="4">
    <source>
        <dbReference type="ARBA" id="ARBA00022598"/>
    </source>
</evidence>
<dbReference type="FunFam" id="3.30.1490.20:FF:000003">
    <property type="entry name" value="acetyl-CoA carboxylase isoform X1"/>
    <property type="match status" value="1"/>
</dbReference>
<dbReference type="InterPro" id="IPR000089">
    <property type="entry name" value="Biotin_lipoyl"/>
</dbReference>
<dbReference type="Gene3D" id="3.90.226.10">
    <property type="entry name" value="2-enoyl-CoA Hydratase, Chain A, domain 1"/>
    <property type="match status" value="2"/>
</dbReference>
<dbReference type="Proteomes" id="UP000290809">
    <property type="component" value="Unassembled WGS sequence"/>
</dbReference>
<evidence type="ECO:0000256" key="8">
    <source>
        <dbReference type="ARBA" id="ARBA00023098"/>
    </source>
</evidence>
<keyword evidence="21" id="KW-1185">Reference proteome</keyword>
<dbReference type="PROSITE" id="PS50975">
    <property type="entry name" value="ATP_GRASP"/>
    <property type="match status" value="1"/>
</dbReference>
<evidence type="ECO:0000256" key="7">
    <source>
        <dbReference type="ARBA" id="ARBA00022840"/>
    </source>
</evidence>
<dbReference type="InterPro" id="IPR049074">
    <property type="entry name" value="ACCA_BT"/>
</dbReference>
<dbReference type="PROSITE" id="PS00188">
    <property type="entry name" value="BIOTIN"/>
    <property type="match status" value="1"/>
</dbReference>
<feature type="domain" description="ATP-grasp" evidence="16">
    <location>
        <begin position="181"/>
        <end position="387"/>
    </location>
</feature>
<keyword evidence="4" id="KW-0436">Ligase</keyword>
<keyword evidence="8" id="KW-0443">Lipid metabolism</keyword>
<accession>A0A430QAV7</accession>
<dbReference type="SMART" id="SM00878">
    <property type="entry name" value="Biotin_carb_C"/>
    <property type="match status" value="1"/>
</dbReference>
<dbReference type="Pfam" id="PF21385">
    <property type="entry name" value="ACCA_BT"/>
    <property type="match status" value="1"/>
</dbReference>
<protein>
    <submittedName>
        <fullName evidence="20">Acetyl-CoA carboxylase / biotin carboxylase 1</fullName>
    </submittedName>
</protein>
<dbReference type="Pfam" id="PF00364">
    <property type="entry name" value="Biotin_lipoyl"/>
    <property type="match status" value="1"/>
</dbReference>
<dbReference type="PROSITE" id="PS00866">
    <property type="entry name" value="CPSASE_1"/>
    <property type="match status" value="1"/>
</dbReference>
<dbReference type="PROSITE" id="PS50980">
    <property type="entry name" value="COA_CT_NTER"/>
    <property type="match status" value="1"/>
</dbReference>
<proteinExistence type="predicted"/>
<dbReference type="Gene3D" id="2.40.460.10">
    <property type="entry name" value="Biotin dependent carboxylase carboxyltransferase"/>
    <property type="match status" value="1"/>
</dbReference>
<evidence type="ECO:0000259" key="16">
    <source>
        <dbReference type="PROSITE" id="PS50975"/>
    </source>
</evidence>
<evidence type="ECO:0000256" key="11">
    <source>
        <dbReference type="ARBA" id="ARBA00023268"/>
    </source>
</evidence>
<reference evidence="20 21" key="1">
    <citation type="journal article" date="2019" name="PLoS Pathog.">
        <title>Genome sequence of the bovine parasite Schistosoma bovis Tanzania.</title>
        <authorList>
            <person name="Oey H."/>
            <person name="Zakrzewski M."/>
            <person name="Gobert G."/>
            <person name="Gravermann K."/>
            <person name="Stoye J."/>
            <person name="Jones M."/>
            <person name="Mcmanus D."/>
            <person name="Krause L."/>
        </authorList>
    </citation>
    <scope>NUCLEOTIDE SEQUENCE [LARGE SCALE GENOMIC DNA]</scope>
    <source>
        <strain evidence="20 21">TAN1997</strain>
    </source>
</reference>
<dbReference type="InterPro" id="IPR005481">
    <property type="entry name" value="BC-like_N"/>
</dbReference>
<dbReference type="Gene3D" id="3.30.1490.20">
    <property type="entry name" value="ATP-grasp fold, A domain"/>
    <property type="match status" value="1"/>
</dbReference>
<dbReference type="GO" id="GO:0005524">
    <property type="term" value="F:ATP binding"/>
    <property type="evidence" value="ECO:0007669"/>
    <property type="project" value="UniProtKB-UniRule"/>
</dbReference>
<evidence type="ECO:0000313" key="20">
    <source>
        <dbReference type="EMBL" id="RTG84813.1"/>
    </source>
</evidence>
<feature type="domain" description="Lipoyl-binding" evidence="15">
    <location>
        <begin position="719"/>
        <end position="793"/>
    </location>
</feature>
<keyword evidence="11" id="KW-0511">Multifunctional enzyme</keyword>
<dbReference type="InterPro" id="IPR011762">
    <property type="entry name" value="COA_CT_N"/>
</dbReference>
<dbReference type="Gene3D" id="3.90.1770.10">
    <property type="entry name" value="PreATP-grasp domain"/>
    <property type="match status" value="1"/>
</dbReference>
<evidence type="ECO:0000256" key="12">
    <source>
        <dbReference type="ARBA" id="ARBA00048065"/>
    </source>
</evidence>
<dbReference type="SUPFAM" id="SSF52096">
    <property type="entry name" value="ClpP/crotonase"/>
    <property type="match status" value="2"/>
</dbReference>
<evidence type="ECO:0000256" key="10">
    <source>
        <dbReference type="ARBA" id="ARBA00023267"/>
    </source>
</evidence>
<evidence type="ECO:0000259" key="18">
    <source>
        <dbReference type="PROSITE" id="PS50980"/>
    </source>
</evidence>
<dbReference type="SUPFAM" id="SSF51246">
    <property type="entry name" value="Rudiment single hybrid motif"/>
    <property type="match status" value="1"/>
</dbReference>